<name>A0A3S4WJL3_SERRU</name>
<dbReference type="Proteomes" id="UP000281904">
    <property type="component" value="Chromosome"/>
</dbReference>
<evidence type="ECO:0000313" key="2">
    <source>
        <dbReference type="Proteomes" id="UP000281904"/>
    </source>
</evidence>
<proteinExistence type="predicted"/>
<reference evidence="1 2" key="1">
    <citation type="submission" date="2018-12" db="EMBL/GenBank/DDBJ databases">
        <authorList>
            <consortium name="Pathogen Informatics"/>
        </authorList>
    </citation>
    <scope>NUCLEOTIDE SEQUENCE [LARGE SCALE GENOMIC DNA]</scope>
    <source>
        <strain evidence="1 2">NCTC10036</strain>
    </source>
</reference>
<dbReference type="RefSeq" id="WP_126531761.1">
    <property type="nucleotide sequence ID" value="NZ_LR134493.1"/>
</dbReference>
<protein>
    <submittedName>
        <fullName evidence="1">Uncharacterized protein</fullName>
    </submittedName>
</protein>
<sequence>MEDIVNGHCPPLQRPFSSAAHHAVINQAMADMNAVLIASGLIITAVQRTDESWLHHNMHQLKLNWRHLMAHFDDRVMRHAHQAGFDFAFKQRTTPTLPAGICLCVYDSHFNTLEVTALENFVTDNVQHPLHGRMFKYVLYTLYFYALGLITRCGCDEKTLRIAVRQAINPHTLRYYLSHAGLRQIPGSMDCVTRFSALEAYIENNAR</sequence>
<accession>A0A3S4WJL3</accession>
<evidence type="ECO:0000313" key="1">
    <source>
        <dbReference type="EMBL" id="VEI67320.1"/>
    </source>
</evidence>
<dbReference type="AlphaFoldDB" id="A0A3S4WJL3"/>
<gene>
    <name evidence="1" type="ORF">NCTC10036_02961</name>
</gene>
<dbReference type="EMBL" id="LR134493">
    <property type="protein sequence ID" value="VEI67320.1"/>
    <property type="molecule type" value="Genomic_DNA"/>
</dbReference>
<organism evidence="1 2">
    <name type="scientific">Serratia rubidaea</name>
    <name type="common">Serratia marinorubra</name>
    <dbReference type="NCBI Taxonomy" id="61652"/>
    <lineage>
        <taxon>Bacteria</taxon>
        <taxon>Pseudomonadati</taxon>
        <taxon>Pseudomonadota</taxon>
        <taxon>Gammaproteobacteria</taxon>
        <taxon>Enterobacterales</taxon>
        <taxon>Yersiniaceae</taxon>
        <taxon>Serratia</taxon>
    </lineage>
</organism>